<evidence type="ECO:0000313" key="2">
    <source>
        <dbReference type="EMBL" id="RHB08774.1"/>
    </source>
</evidence>
<protein>
    <submittedName>
        <fullName evidence="2">Uncharacterized protein</fullName>
    </submittedName>
</protein>
<dbReference type="Proteomes" id="UP000285288">
    <property type="component" value="Unassembled WGS sequence"/>
</dbReference>
<dbReference type="RefSeq" id="WP_118010757.1">
    <property type="nucleotide sequence ID" value="NZ_QSGD01000005.1"/>
</dbReference>
<accession>A0A413UEY5</accession>
<comment type="caution">
    <text evidence="2">The sequence shown here is derived from an EMBL/GenBank/DDBJ whole genome shotgun (WGS) entry which is preliminary data.</text>
</comment>
<dbReference type="AlphaFoldDB" id="A0A413UEY5"/>
<evidence type="ECO:0000313" key="3">
    <source>
        <dbReference type="Proteomes" id="UP000285288"/>
    </source>
</evidence>
<name>A0A413UEY5_9FIRM</name>
<keyword evidence="1" id="KW-0175">Coiled coil</keyword>
<dbReference type="EMBL" id="QSGD01000005">
    <property type="protein sequence ID" value="RHB08774.1"/>
    <property type="molecule type" value="Genomic_DNA"/>
</dbReference>
<evidence type="ECO:0000256" key="1">
    <source>
        <dbReference type="SAM" id="Coils"/>
    </source>
</evidence>
<organism evidence="2 3">
    <name type="scientific">Holdemanella biformis</name>
    <dbReference type="NCBI Taxonomy" id="1735"/>
    <lineage>
        <taxon>Bacteria</taxon>
        <taxon>Bacillati</taxon>
        <taxon>Bacillota</taxon>
        <taxon>Erysipelotrichia</taxon>
        <taxon>Erysipelotrichales</taxon>
        <taxon>Erysipelotrichaceae</taxon>
        <taxon>Holdemanella</taxon>
    </lineage>
</organism>
<reference evidence="2 3" key="1">
    <citation type="submission" date="2018-08" db="EMBL/GenBank/DDBJ databases">
        <title>A genome reference for cultivated species of the human gut microbiota.</title>
        <authorList>
            <person name="Zou Y."/>
            <person name="Xue W."/>
            <person name="Luo G."/>
        </authorList>
    </citation>
    <scope>NUCLEOTIDE SEQUENCE [LARGE SCALE GENOMIC DNA]</scope>
    <source>
        <strain evidence="2 3">AM42-13AC</strain>
    </source>
</reference>
<feature type="coiled-coil region" evidence="1">
    <location>
        <begin position="11"/>
        <end position="72"/>
    </location>
</feature>
<sequence length="234" mass="27814">MKKFTDILKEVNKTYQTIKEVDEKINELQNTYLNIMDLKERHEQRKNVENDIVILEEKKKDLQITIKILNSNAKIALYGETLPIVLEVLAKYKNKPYGPKTEEKIKDEIKEKTNCSFYISTRYSSQEYHIIPLEFSNNNYNIECGTKCIDGKQKKLLEENKIQVLEFNDLTLYYTSKEYVDNIPKRIKELKRLYKKAYEKQQELAEICSKYNNLAVGNIKNIYKDKNIYPNMEI</sequence>
<gene>
    <name evidence="2" type="ORF">DW907_02490</name>
</gene>
<proteinExistence type="predicted"/>